<proteinExistence type="predicted"/>
<evidence type="ECO:0000313" key="2">
    <source>
        <dbReference type="EMBL" id="GGM73934.1"/>
    </source>
</evidence>
<reference evidence="2" key="2">
    <citation type="submission" date="2020-09" db="EMBL/GenBank/DDBJ databases">
        <authorList>
            <person name="Sun Q."/>
            <person name="Ohkuma M."/>
        </authorList>
    </citation>
    <scope>NUCLEOTIDE SEQUENCE</scope>
    <source>
        <strain evidence="2">JCM 16108</strain>
    </source>
</reference>
<protein>
    <recommendedName>
        <fullName evidence="5">Sugar-specific transcriptional regulator TrmB</fullName>
    </recommendedName>
</protein>
<sequence>MKKPREELQADAAEQRNAPDFDALTPPEDVVRGGRTRDDFFDAILTLDSPTTVEEVAERAEHGVDAAREYLEWFERMGVVTRVTESPATYERNEAYLQWRRIQHLQEQYSQDELLEFLQAATDRDESYATEFDVDAPEDVSITAYAREHDQRVEDVWEDVSLWMTTRRRIALLERALTGVDDGAAGQQSPA</sequence>
<dbReference type="Proteomes" id="UP000765891">
    <property type="component" value="Unassembled WGS sequence"/>
</dbReference>
<evidence type="ECO:0000256" key="1">
    <source>
        <dbReference type="SAM" id="MobiDB-lite"/>
    </source>
</evidence>
<dbReference type="EMBL" id="JAGGKO010000005">
    <property type="protein sequence ID" value="MBP1955720.1"/>
    <property type="molecule type" value="Genomic_DNA"/>
</dbReference>
<reference evidence="3" key="3">
    <citation type="submission" date="2021-03" db="EMBL/GenBank/DDBJ databases">
        <title>Genomic Encyclopedia of Type Strains, Phase IV (KMG-IV): sequencing the most valuable type-strain genomes for metagenomic binning, comparative biology and taxonomic classification.</title>
        <authorList>
            <person name="Goeker M."/>
        </authorList>
    </citation>
    <scope>NUCLEOTIDE SEQUENCE</scope>
    <source>
        <strain evidence="3">DSM 22443</strain>
    </source>
</reference>
<dbReference type="Proteomes" id="UP000614609">
    <property type="component" value="Unassembled WGS sequence"/>
</dbReference>
<dbReference type="RefSeq" id="WP_188872940.1">
    <property type="nucleotide sequence ID" value="NZ_BMOO01000006.1"/>
</dbReference>
<feature type="region of interest" description="Disordered" evidence="1">
    <location>
        <begin position="1"/>
        <end position="35"/>
    </location>
</feature>
<comment type="caution">
    <text evidence="2">The sequence shown here is derived from an EMBL/GenBank/DDBJ whole genome shotgun (WGS) entry which is preliminary data.</text>
</comment>
<dbReference type="InterPro" id="IPR055766">
    <property type="entry name" value="DUF7342"/>
</dbReference>
<evidence type="ECO:0008006" key="5">
    <source>
        <dbReference type="Google" id="ProtNLM"/>
    </source>
</evidence>
<dbReference type="Pfam" id="PF24033">
    <property type="entry name" value="DUF7342"/>
    <property type="match status" value="1"/>
</dbReference>
<keyword evidence="4" id="KW-1185">Reference proteome</keyword>
<dbReference type="AlphaFoldDB" id="A0A830G3I7"/>
<dbReference type="OrthoDB" id="240032at2157"/>
<dbReference type="EMBL" id="BMOO01000006">
    <property type="protein sequence ID" value="GGM73934.1"/>
    <property type="molecule type" value="Genomic_DNA"/>
</dbReference>
<name>A0A830G3I7_9EURY</name>
<evidence type="ECO:0000313" key="4">
    <source>
        <dbReference type="Proteomes" id="UP000614609"/>
    </source>
</evidence>
<reference evidence="2" key="1">
    <citation type="journal article" date="2014" name="Int. J. Syst. Evol. Microbiol.">
        <title>Complete genome sequence of Corynebacterium casei LMG S-19264T (=DSM 44701T), isolated from a smear-ripened cheese.</title>
        <authorList>
            <consortium name="US DOE Joint Genome Institute (JGI-PGF)"/>
            <person name="Walter F."/>
            <person name="Albersmeier A."/>
            <person name="Kalinowski J."/>
            <person name="Ruckert C."/>
        </authorList>
    </citation>
    <scope>NUCLEOTIDE SEQUENCE</scope>
    <source>
        <strain evidence="2">JCM 16108</strain>
    </source>
</reference>
<organism evidence="2 4">
    <name type="scientific">Halarchaeum rubridurum</name>
    <dbReference type="NCBI Taxonomy" id="489911"/>
    <lineage>
        <taxon>Archaea</taxon>
        <taxon>Methanobacteriati</taxon>
        <taxon>Methanobacteriota</taxon>
        <taxon>Stenosarchaea group</taxon>
        <taxon>Halobacteria</taxon>
        <taxon>Halobacteriales</taxon>
        <taxon>Halobacteriaceae</taxon>
    </lineage>
</organism>
<gene>
    <name evidence="2" type="ORF">GCM10009017_24830</name>
    <name evidence="3" type="ORF">J2752_002649</name>
</gene>
<accession>A0A830G3I7</accession>
<feature type="compositionally biased region" description="Basic and acidic residues" evidence="1">
    <location>
        <begin position="1"/>
        <end position="19"/>
    </location>
</feature>
<evidence type="ECO:0000313" key="3">
    <source>
        <dbReference type="EMBL" id="MBP1955720.1"/>
    </source>
</evidence>